<sequence>MSQIGKEIRRFIVEPLELPVPLKMPVPIGPDYIPKDNPVEIPEEEPVNARKYTG</sequence>
<dbReference type="EMBL" id="LAZR01043947">
    <property type="protein sequence ID" value="KKL05859.1"/>
    <property type="molecule type" value="Genomic_DNA"/>
</dbReference>
<evidence type="ECO:0000256" key="1">
    <source>
        <dbReference type="SAM" id="MobiDB-lite"/>
    </source>
</evidence>
<evidence type="ECO:0000313" key="2">
    <source>
        <dbReference type="EMBL" id="KKL05859.1"/>
    </source>
</evidence>
<gene>
    <name evidence="2" type="ORF">LCGC14_2601860</name>
</gene>
<name>A0A0F9A8H5_9ZZZZ</name>
<feature type="region of interest" description="Disordered" evidence="1">
    <location>
        <begin position="33"/>
        <end position="54"/>
    </location>
</feature>
<protein>
    <submittedName>
        <fullName evidence="2">Uncharacterized protein</fullName>
    </submittedName>
</protein>
<proteinExistence type="predicted"/>
<feature type="non-terminal residue" evidence="2">
    <location>
        <position position="54"/>
    </location>
</feature>
<dbReference type="AlphaFoldDB" id="A0A0F9A8H5"/>
<reference evidence="2" key="1">
    <citation type="journal article" date="2015" name="Nature">
        <title>Complex archaea that bridge the gap between prokaryotes and eukaryotes.</title>
        <authorList>
            <person name="Spang A."/>
            <person name="Saw J.H."/>
            <person name="Jorgensen S.L."/>
            <person name="Zaremba-Niedzwiedzka K."/>
            <person name="Martijn J."/>
            <person name="Lind A.E."/>
            <person name="van Eijk R."/>
            <person name="Schleper C."/>
            <person name="Guy L."/>
            <person name="Ettema T.J."/>
        </authorList>
    </citation>
    <scope>NUCLEOTIDE SEQUENCE</scope>
</reference>
<comment type="caution">
    <text evidence="2">The sequence shown here is derived from an EMBL/GenBank/DDBJ whole genome shotgun (WGS) entry which is preliminary data.</text>
</comment>
<accession>A0A0F9A8H5</accession>
<organism evidence="2">
    <name type="scientific">marine sediment metagenome</name>
    <dbReference type="NCBI Taxonomy" id="412755"/>
    <lineage>
        <taxon>unclassified sequences</taxon>
        <taxon>metagenomes</taxon>
        <taxon>ecological metagenomes</taxon>
    </lineage>
</organism>